<dbReference type="SUPFAM" id="SSF51905">
    <property type="entry name" value="FAD/NAD(P)-binding domain"/>
    <property type="match status" value="1"/>
</dbReference>
<reference evidence="3" key="1">
    <citation type="submission" date="2018-05" db="EMBL/GenBank/DDBJ databases">
        <authorList>
            <person name="Lanie J.A."/>
            <person name="Ng W.-L."/>
            <person name="Kazmierczak K.M."/>
            <person name="Andrzejewski T.M."/>
            <person name="Davidsen T.M."/>
            <person name="Wayne K.J."/>
            <person name="Tettelin H."/>
            <person name="Glass J.I."/>
            <person name="Rusch D."/>
            <person name="Podicherti R."/>
            <person name="Tsui H.-C.T."/>
            <person name="Winkler M.E."/>
        </authorList>
    </citation>
    <scope>NUCLEOTIDE SEQUENCE</scope>
</reference>
<dbReference type="GO" id="GO:0005737">
    <property type="term" value="C:cytoplasm"/>
    <property type="evidence" value="ECO:0007669"/>
    <property type="project" value="TreeGrafter"/>
</dbReference>
<proteinExistence type="predicted"/>
<accession>A0A381P3T2</accession>
<sequence length="410" mass="44144">MGTSWLSATFYRQRKTETNNPFSNKRKRVWRTKDKDGVIMADTTDVAIIGGGAAGCAVAYYLAKSGVKSTIIERQGLGNQASGNAAGGLNPLTGIGIPGPLADFGWECFQLHADLYQFLKDGSGIDYQHRTVGKIDLALEESDIEGLKETARRIDAVEGFEAHWLEPNEVAKLEPRIAPGILGGTYDYGNTGADSHKLTNAFATASGATIREGNVQGLEGSGGKIDRVILDDGEISCGQVVMAMGPWSRRAESWLGIYIPVDPLKGEILRLALEGDRIRYDISGGGASIYPKLDGLNWCGTTEDWKGFDQEPSQEVAQLIRKRLAHIFPDLVDAKLAKHTACLRPVTPDWLPILGRAPGWENVYLATGAGKKGILLAPGIGHSIADLMTTGETTLSVQGYSPERFATQLA</sequence>
<organism evidence="3">
    <name type="scientific">marine metagenome</name>
    <dbReference type="NCBI Taxonomy" id="408172"/>
    <lineage>
        <taxon>unclassified sequences</taxon>
        <taxon>metagenomes</taxon>
        <taxon>ecological metagenomes</taxon>
    </lineage>
</organism>
<dbReference type="EMBL" id="UINC01000814">
    <property type="protein sequence ID" value="SUZ61595.1"/>
    <property type="molecule type" value="Genomic_DNA"/>
</dbReference>
<gene>
    <name evidence="3" type="ORF">METZ01_LOCUS14449</name>
</gene>
<dbReference type="Pfam" id="PF01266">
    <property type="entry name" value="DAO"/>
    <property type="match status" value="1"/>
</dbReference>
<evidence type="ECO:0000256" key="1">
    <source>
        <dbReference type="ARBA" id="ARBA00023002"/>
    </source>
</evidence>
<protein>
    <recommendedName>
        <fullName evidence="2">FAD dependent oxidoreductase domain-containing protein</fullName>
    </recommendedName>
</protein>
<evidence type="ECO:0000259" key="2">
    <source>
        <dbReference type="Pfam" id="PF01266"/>
    </source>
</evidence>
<dbReference type="SUPFAM" id="SSF54373">
    <property type="entry name" value="FAD-linked reductases, C-terminal domain"/>
    <property type="match status" value="1"/>
</dbReference>
<dbReference type="Gene3D" id="3.30.9.10">
    <property type="entry name" value="D-Amino Acid Oxidase, subunit A, domain 2"/>
    <property type="match status" value="1"/>
</dbReference>
<dbReference type="AlphaFoldDB" id="A0A381P3T2"/>
<dbReference type="InterPro" id="IPR006076">
    <property type="entry name" value="FAD-dep_OxRdtase"/>
</dbReference>
<dbReference type="InterPro" id="IPR036188">
    <property type="entry name" value="FAD/NAD-bd_sf"/>
</dbReference>
<keyword evidence="1" id="KW-0560">Oxidoreductase</keyword>
<feature type="domain" description="FAD dependent oxidoreductase" evidence="2">
    <location>
        <begin position="45"/>
        <end position="387"/>
    </location>
</feature>
<evidence type="ECO:0000313" key="3">
    <source>
        <dbReference type="EMBL" id="SUZ61595.1"/>
    </source>
</evidence>
<dbReference type="PANTHER" id="PTHR13847:SF289">
    <property type="entry name" value="GLYCINE OXIDASE"/>
    <property type="match status" value="1"/>
</dbReference>
<dbReference type="GO" id="GO:0016491">
    <property type="term" value="F:oxidoreductase activity"/>
    <property type="evidence" value="ECO:0007669"/>
    <property type="project" value="UniProtKB-KW"/>
</dbReference>
<name>A0A381P3T2_9ZZZZ</name>
<dbReference type="Gene3D" id="3.50.50.60">
    <property type="entry name" value="FAD/NAD(P)-binding domain"/>
    <property type="match status" value="1"/>
</dbReference>
<dbReference type="PANTHER" id="PTHR13847">
    <property type="entry name" value="SARCOSINE DEHYDROGENASE-RELATED"/>
    <property type="match status" value="1"/>
</dbReference>